<name>A0A4R6UN84_9GAMM</name>
<dbReference type="GO" id="GO:0015341">
    <property type="term" value="F:zinc efflux antiporter activity"/>
    <property type="evidence" value="ECO:0007669"/>
    <property type="project" value="TreeGrafter"/>
</dbReference>
<dbReference type="GO" id="GO:0006882">
    <property type="term" value="P:intracellular zinc ion homeostasis"/>
    <property type="evidence" value="ECO:0007669"/>
    <property type="project" value="TreeGrafter"/>
</dbReference>
<evidence type="ECO:0000256" key="6">
    <source>
        <dbReference type="SAM" id="Phobius"/>
    </source>
</evidence>
<gene>
    <name evidence="8" type="ORF">EV696_10628</name>
</gene>
<dbReference type="Pfam" id="PF01545">
    <property type="entry name" value="Cation_efflux"/>
    <property type="match status" value="1"/>
</dbReference>
<dbReference type="InterPro" id="IPR027469">
    <property type="entry name" value="Cation_efflux_TMD_sf"/>
</dbReference>
<dbReference type="Gene3D" id="1.20.1510.10">
    <property type="entry name" value="Cation efflux protein transmembrane domain"/>
    <property type="match status" value="1"/>
</dbReference>
<feature type="transmembrane region" description="Helical" evidence="6">
    <location>
        <begin position="176"/>
        <end position="194"/>
    </location>
</feature>
<sequence>MADCCDNDGCGLNALRQRQRRTLLAVFWINALMFAIMLFVALLSQSTSLFADSFDNFGDAFTYAISLYAIQRSQQTKARVALLKGVLILLAAVLVIVQIIRSLMLTSVPVFELMGVFSALALLANSICVWLLWRHREDDINMSSVWECARNDIAANLSVLLAAVLVWLSGERWPDTLIAVGLAILLLRSGFGVVQRSRQQLHASA</sequence>
<keyword evidence="5 6" id="KW-0472">Membrane</keyword>
<evidence type="ECO:0000256" key="2">
    <source>
        <dbReference type="ARBA" id="ARBA00022448"/>
    </source>
</evidence>
<dbReference type="SUPFAM" id="SSF161111">
    <property type="entry name" value="Cation efflux protein transmembrane domain-like"/>
    <property type="match status" value="1"/>
</dbReference>
<feature type="transmembrane region" description="Helical" evidence="6">
    <location>
        <begin position="82"/>
        <end position="101"/>
    </location>
</feature>
<dbReference type="Proteomes" id="UP000295375">
    <property type="component" value="Unassembled WGS sequence"/>
</dbReference>
<evidence type="ECO:0000256" key="4">
    <source>
        <dbReference type="ARBA" id="ARBA00022989"/>
    </source>
</evidence>
<evidence type="ECO:0000313" key="9">
    <source>
        <dbReference type="Proteomes" id="UP000295375"/>
    </source>
</evidence>
<dbReference type="AlphaFoldDB" id="A0A4R6UN84"/>
<accession>A0A4R6UN84</accession>
<dbReference type="GO" id="GO:0015086">
    <property type="term" value="F:cadmium ion transmembrane transporter activity"/>
    <property type="evidence" value="ECO:0007669"/>
    <property type="project" value="TreeGrafter"/>
</dbReference>
<dbReference type="GO" id="GO:0005886">
    <property type="term" value="C:plasma membrane"/>
    <property type="evidence" value="ECO:0007669"/>
    <property type="project" value="TreeGrafter"/>
</dbReference>
<keyword evidence="3 6" id="KW-0812">Transmembrane</keyword>
<keyword evidence="2" id="KW-0813">Transport</keyword>
<feature type="transmembrane region" description="Helical" evidence="6">
    <location>
        <begin position="49"/>
        <end position="70"/>
    </location>
</feature>
<comment type="subcellular location">
    <subcellularLocation>
        <location evidence="1">Membrane</location>
        <topology evidence="1">Multi-pass membrane protein</topology>
    </subcellularLocation>
</comment>
<evidence type="ECO:0000259" key="7">
    <source>
        <dbReference type="Pfam" id="PF01545"/>
    </source>
</evidence>
<comment type="caution">
    <text evidence="8">The sequence shown here is derived from an EMBL/GenBank/DDBJ whole genome shotgun (WGS) entry which is preliminary data.</text>
</comment>
<feature type="transmembrane region" description="Helical" evidence="6">
    <location>
        <begin position="153"/>
        <end position="170"/>
    </location>
</feature>
<evidence type="ECO:0000313" key="8">
    <source>
        <dbReference type="EMBL" id="TDQ48588.1"/>
    </source>
</evidence>
<proteinExistence type="predicted"/>
<protein>
    <submittedName>
        <fullName evidence="8">Cation diffusion facilitator family transporter</fullName>
    </submittedName>
</protein>
<feature type="transmembrane region" description="Helical" evidence="6">
    <location>
        <begin position="113"/>
        <end position="133"/>
    </location>
</feature>
<feature type="domain" description="Cation efflux protein transmembrane" evidence="7">
    <location>
        <begin position="23"/>
        <end position="201"/>
    </location>
</feature>
<dbReference type="EMBL" id="SNYM01000006">
    <property type="protein sequence ID" value="TDQ48588.1"/>
    <property type="molecule type" value="Genomic_DNA"/>
</dbReference>
<feature type="transmembrane region" description="Helical" evidence="6">
    <location>
        <begin position="23"/>
        <end position="43"/>
    </location>
</feature>
<keyword evidence="9" id="KW-1185">Reference proteome</keyword>
<dbReference type="InterPro" id="IPR050291">
    <property type="entry name" value="CDF_Transporter"/>
</dbReference>
<dbReference type="RefSeq" id="WP_133589684.1">
    <property type="nucleotide sequence ID" value="NZ_CP037953.1"/>
</dbReference>
<dbReference type="OrthoDB" id="9799649at2"/>
<evidence type="ECO:0000256" key="1">
    <source>
        <dbReference type="ARBA" id="ARBA00004141"/>
    </source>
</evidence>
<dbReference type="InterPro" id="IPR058533">
    <property type="entry name" value="Cation_efflux_TM"/>
</dbReference>
<evidence type="ECO:0000256" key="5">
    <source>
        <dbReference type="ARBA" id="ARBA00023136"/>
    </source>
</evidence>
<evidence type="ECO:0000256" key="3">
    <source>
        <dbReference type="ARBA" id="ARBA00022692"/>
    </source>
</evidence>
<reference evidence="8 9" key="1">
    <citation type="submission" date="2019-03" db="EMBL/GenBank/DDBJ databases">
        <title>Genomic Encyclopedia of Type Strains, Phase IV (KMG-IV): sequencing the most valuable type-strain genomes for metagenomic binning, comparative biology and taxonomic classification.</title>
        <authorList>
            <person name="Goeker M."/>
        </authorList>
    </citation>
    <scope>NUCLEOTIDE SEQUENCE [LARGE SCALE GENOMIC DNA]</scope>
    <source>
        <strain evidence="8 9">DSM 103792</strain>
    </source>
</reference>
<keyword evidence="4 6" id="KW-1133">Transmembrane helix</keyword>
<organism evidence="8 9">
    <name type="scientific">Permianibacter aggregans</name>
    <dbReference type="NCBI Taxonomy" id="1510150"/>
    <lineage>
        <taxon>Bacteria</taxon>
        <taxon>Pseudomonadati</taxon>
        <taxon>Pseudomonadota</taxon>
        <taxon>Gammaproteobacteria</taxon>
        <taxon>Pseudomonadales</taxon>
        <taxon>Pseudomonadaceae</taxon>
        <taxon>Permianibacter</taxon>
    </lineage>
</organism>
<dbReference type="GO" id="GO:0015093">
    <property type="term" value="F:ferrous iron transmembrane transporter activity"/>
    <property type="evidence" value="ECO:0007669"/>
    <property type="project" value="TreeGrafter"/>
</dbReference>
<dbReference type="PANTHER" id="PTHR43840">
    <property type="entry name" value="MITOCHONDRIAL METAL TRANSPORTER 1-RELATED"/>
    <property type="match status" value="1"/>
</dbReference>
<dbReference type="PANTHER" id="PTHR43840:SF15">
    <property type="entry name" value="MITOCHONDRIAL METAL TRANSPORTER 1-RELATED"/>
    <property type="match status" value="1"/>
</dbReference>